<evidence type="ECO:0000313" key="2">
    <source>
        <dbReference type="Proteomes" id="UP000008909"/>
    </source>
</evidence>
<organism evidence="1 2">
    <name type="scientific">Clonorchis sinensis</name>
    <name type="common">Chinese liver fluke</name>
    <dbReference type="NCBI Taxonomy" id="79923"/>
    <lineage>
        <taxon>Eukaryota</taxon>
        <taxon>Metazoa</taxon>
        <taxon>Spiralia</taxon>
        <taxon>Lophotrochozoa</taxon>
        <taxon>Platyhelminthes</taxon>
        <taxon>Trematoda</taxon>
        <taxon>Digenea</taxon>
        <taxon>Opisthorchiida</taxon>
        <taxon>Opisthorchiata</taxon>
        <taxon>Opisthorchiidae</taxon>
        <taxon>Clonorchis</taxon>
    </lineage>
</organism>
<protein>
    <submittedName>
        <fullName evidence="1">Adenylate kinase</fullName>
    </submittedName>
</protein>
<keyword evidence="2" id="KW-1185">Reference proteome</keyword>
<dbReference type="AlphaFoldDB" id="G7YAM8"/>
<dbReference type="Pfam" id="PF00406">
    <property type="entry name" value="ADK"/>
    <property type="match status" value="1"/>
</dbReference>
<keyword evidence="1" id="KW-0418">Kinase</keyword>
<dbReference type="Proteomes" id="UP000008909">
    <property type="component" value="Unassembled WGS sequence"/>
</dbReference>
<gene>
    <name evidence="1" type="ORF">CLF_103924</name>
</gene>
<sequence>MRPPIFTQQATTEKFMDTIHSLYSHIFLECEKICEGSKTAGAKLSELRGIVETTYRPKYRIGNRNTDLKFVVYDALLVVIDLFSLDYGRLRGDLILTKLQSDKEVFGSPPEVNNILKLSGTTDSDSFVSNSANPSASELISRNIREHTQIGNELVDIMTDGKDLEDKIVIKLISEKLQSPECHLKGFILDDFPTNSEQVLSIAEQLNMLSELRPEINCYVYIHGNIRKKYRISAITSDSEKLISSVSNSAVMGP</sequence>
<dbReference type="InterPro" id="IPR027417">
    <property type="entry name" value="P-loop_NTPase"/>
</dbReference>
<dbReference type="EMBL" id="DF143006">
    <property type="protein sequence ID" value="GAA50013.1"/>
    <property type="molecule type" value="Genomic_DNA"/>
</dbReference>
<accession>G7YAM8</accession>
<keyword evidence="1" id="KW-0808">Transferase</keyword>
<name>G7YAM8_CLOSI</name>
<reference evidence="1" key="1">
    <citation type="journal article" date="2011" name="Genome Biol.">
        <title>The draft genome of the carcinogenic human liver fluke Clonorchis sinensis.</title>
        <authorList>
            <person name="Wang X."/>
            <person name="Chen W."/>
            <person name="Huang Y."/>
            <person name="Sun J."/>
            <person name="Men J."/>
            <person name="Liu H."/>
            <person name="Luo F."/>
            <person name="Guo L."/>
            <person name="Lv X."/>
            <person name="Deng C."/>
            <person name="Zhou C."/>
            <person name="Fan Y."/>
            <person name="Li X."/>
            <person name="Huang L."/>
            <person name="Hu Y."/>
            <person name="Liang C."/>
            <person name="Hu X."/>
            <person name="Xu J."/>
            <person name="Yu X."/>
        </authorList>
    </citation>
    <scope>NUCLEOTIDE SEQUENCE [LARGE SCALE GENOMIC DNA]</scope>
    <source>
        <strain evidence="1">Henan</strain>
    </source>
</reference>
<dbReference type="Gene3D" id="3.40.50.300">
    <property type="entry name" value="P-loop containing nucleotide triphosphate hydrolases"/>
    <property type="match status" value="1"/>
</dbReference>
<reference key="2">
    <citation type="submission" date="2011-10" db="EMBL/GenBank/DDBJ databases">
        <title>The genome and transcriptome sequence of Clonorchis sinensis provide insights into the carcinogenic liver fluke.</title>
        <authorList>
            <person name="Wang X."/>
            <person name="Huang Y."/>
            <person name="Chen W."/>
            <person name="Liu H."/>
            <person name="Guo L."/>
            <person name="Chen Y."/>
            <person name="Luo F."/>
            <person name="Zhou W."/>
            <person name="Sun J."/>
            <person name="Mao Q."/>
            <person name="Liang P."/>
            <person name="Zhou C."/>
            <person name="Tian Y."/>
            <person name="Men J."/>
            <person name="Lv X."/>
            <person name="Huang L."/>
            <person name="Zhou J."/>
            <person name="Hu Y."/>
            <person name="Li R."/>
            <person name="Zhang F."/>
            <person name="Lei H."/>
            <person name="Li X."/>
            <person name="Hu X."/>
            <person name="Liang C."/>
            <person name="Xu J."/>
            <person name="Wu Z."/>
            <person name="Yu X."/>
        </authorList>
    </citation>
    <scope>NUCLEOTIDE SEQUENCE</scope>
    <source>
        <strain>Henan</strain>
    </source>
</reference>
<proteinExistence type="predicted"/>
<dbReference type="GO" id="GO:0016301">
    <property type="term" value="F:kinase activity"/>
    <property type="evidence" value="ECO:0007669"/>
    <property type="project" value="UniProtKB-KW"/>
</dbReference>
<evidence type="ECO:0000313" key="1">
    <source>
        <dbReference type="EMBL" id="GAA50013.1"/>
    </source>
</evidence>